<keyword evidence="5 12" id="KW-0963">Cytoplasm</keyword>
<evidence type="ECO:0000256" key="9">
    <source>
        <dbReference type="ARBA" id="ARBA00022691"/>
    </source>
</evidence>
<evidence type="ECO:0000256" key="7">
    <source>
        <dbReference type="ARBA" id="ARBA00022603"/>
    </source>
</evidence>
<dbReference type="GO" id="GO:0070042">
    <property type="term" value="F:rRNA (uridine-N3-)-methyltransferase activity"/>
    <property type="evidence" value="ECO:0007669"/>
    <property type="project" value="TreeGrafter"/>
</dbReference>
<dbReference type="InterPro" id="IPR015947">
    <property type="entry name" value="PUA-like_sf"/>
</dbReference>
<evidence type="ECO:0000256" key="2">
    <source>
        <dbReference type="ARBA" id="ARBA00005528"/>
    </source>
</evidence>
<dbReference type="PIRSF" id="PIRSF015601">
    <property type="entry name" value="MTase_slr0722"/>
    <property type="match status" value="1"/>
</dbReference>
<dbReference type="CDD" id="cd18084">
    <property type="entry name" value="RsmE-like"/>
    <property type="match status" value="1"/>
</dbReference>
<evidence type="ECO:0000256" key="5">
    <source>
        <dbReference type="ARBA" id="ARBA00022490"/>
    </source>
</evidence>
<evidence type="ECO:0000256" key="6">
    <source>
        <dbReference type="ARBA" id="ARBA00022552"/>
    </source>
</evidence>
<evidence type="ECO:0000313" key="15">
    <source>
        <dbReference type="EMBL" id="QKJ19394.1"/>
    </source>
</evidence>
<comment type="catalytic activity">
    <reaction evidence="11 12">
        <text>uridine(1498) in 16S rRNA + S-adenosyl-L-methionine = N(3)-methyluridine(1498) in 16S rRNA + S-adenosyl-L-homocysteine + H(+)</text>
        <dbReference type="Rhea" id="RHEA:42920"/>
        <dbReference type="Rhea" id="RHEA-COMP:10283"/>
        <dbReference type="Rhea" id="RHEA-COMP:10284"/>
        <dbReference type="ChEBI" id="CHEBI:15378"/>
        <dbReference type="ChEBI" id="CHEBI:57856"/>
        <dbReference type="ChEBI" id="CHEBI:59789"/>
        <dbReference type="ChEBI" id="CHEBI:65315"/>
        <dbReference type="ChEBI" id="CHEBI:74502"/>
        <dbReference type="EC" id="2.1.1.193"/>
    </reaction>
</comment>
<dbReference type="InterPro" id="IPR029026">
    <property type="entry name" value="tRNA_m1G_MTases_N"/>
</dbReference>
<dbReference type="GO" id="GO:0070475">
    <property type="term" value="P:rRNA base methylation"/>
    <property type="evidence" value="ECO:0007669"/>
    <property type="project" value="TreeGrafter"/>
</dbReference>
<feature type="domain" description="Ribosomal RNA small subunit methyltransferase E PUA-like" evidence="14">
    <location>
        <begin position="21"/>
        <end position="67"/>
    </location>
</feature>
<evidence type="ECO:0000256" key="10">
    <source>
        <dbReference type="ARBA" id="ARBA00025699"/>
    </source>
</evidence>
<sequence>MALHFVDAGIAGAGPGDVVTLTGAEAHHAAAVRRVRVGEAVTVGDGRGIWLTGEIERVEPREVLIRVTAREEVPPRTPRLVLVQALAKGDRDELAIQAATELGVDEIVPWQAARSVSRWDAAKARKGRERWATIVREAAKQAHRSWTPEVAEPLGTADIAARAGRSRVIVLEPTAEARLSEIDLAADDPRDIVLVVGPEGGIAPEELARLSEAGAEAARLGDEVLRTSTAGPVALAVVNVALGRW</sequence>
<keyword evidence="7 12" id="KW-0489">Methyltransferase</keyword>
<name>A0A7D4PUV8_9MICO</name>
<dbReference type="RefSeq" id="WP_172989834.1">
    <property type="nucleotide sequence ID" value="NZ_CP054038.1"/>
</dbReference>
<keyword evidence="8 12" id="KW-0808">Transferase</keyword>
<dbReference type="InterPro" id="IPR029028">
    <property type="entry name" value="Alpha/beta_knot_MTases"/>
</dbReference>
<dbReference type="SUPFAM" id="SSF88697">
    <property type="entry name" value="PUA domain-like"/>
    <property type="match status" value="1"/>
</dbReference>
<dbReference type="NCBIfam" id="NF008693">
    <property type="entry name" value="PRK11713.2-3"/>
    <property type="match status" value="1"/>
</dbReference>
<evidence type="ECO:0000256" key="8">
    <source>
        <dbReference type="ARBA" id="ARBA00022679"/>
    </source>
</evidence>
<evidence type="ECO:0000256" key="1">
    <source>
        <dbReference type="ARBA" id="ARBA00004496"/>
    </source>
</evidence>
<dbReference type="Gene3D" id="2.40.240.20">
    <property type="entry name" value="Hypothetical PUA domain-like, domain 1"/>
    <property type="match status" value="1"/>
</dbReference>
<comment type="subcellular location">
    <subcellularLocation>
        <location evidence="1 12">Cytoplasm</location>
    </subcellularLocation>
</comment>
<proteinExistence type="inferred from homology"/>
<dbReference type="AlphaFoldDB" id="A0A7D4PUV8"/>
<evidence type="ECO:0000259" key="13">
    <source>
        <dbReference type="Pfam" id="PF04452"/>
    </source>
</evidence>
<dbReference type="InterPro" id="IPR046887">
    <property type="entry name" value="RsmE_PUA-like"/>
</dbReference>
<dbReference type="Proteomes" id="UP000502498">
    <property type="component" value="Chromosome"/>
</dbReference>
<feature type="domain" description="Ribosomal RNA small subunit methyltransferase E methyltransferase" evidence="13">
    <location>
        <begin position="78"/>
        <end position="238"/>
    </location>
</feature>
<dbReference type="SUPFAM" id="SSF75217">
    <property type="entry name" value="alpha/beta knot"/>
    <property type="match status" value="1"/>
</dbReference>
<gene>
    <name evidence="15" type="ORF">HQM25_08455</name>
</gene>
<evidence type="ECO:0000256" key="4">
    <source>
        <dbReference type="ARBA" id="ARBA00013673"/>
    </source>
</evidence>
<dbReference type="NCBIfam" id="TIGR00046">
    <property type="entry name" value="RsmE family RNA methyltransferase"/>
    <property type="match status" value="1"/>
</dbReference>
<organism evidence="15 16">
    <name type="scientific">Microbacterium hominis</name>
    <dbReference type="NCBI Taxonomy" id="162426"/>
    <lineage>
        <taxon>Bacteria</taxon>
        <taxon>Bacillati</taxon>
        <taxon>Actinomycetota</taxon>
        <taxon>Actinomycetes</taxon>
        <taxon>Micrococcales</taxon>
        <taxon>Microbacteriaceae</taxon>
        <taxon>Microbacterium</taxon>
    </lineage>
</organism>
<dbReference type="PANTHER" id="PTHR30027:SF3">
    <property type="entry name" value="16S RRNA (URACIL(1498)-N(3))-METHYLTRANSFERASE"/>
    <property type="match status" value="1"/>
</dbReference>
<dbReference type="InterPro" id="IPR046886">
    <property type="entry name" value="RsmE_MTase_dom"/>
</dbReference>
<dbReference type="Pfam" id="PF20260">
    <property type="entry name" value="PUA_4"/>
    <property type="match status" value="1"/>
</dbReference>
<protein>
    <recommendedName>
        <fullName evidence="4 12">Ribosomal RNA small subunit methyltransferase E</fullName>
        <ecNumber evidence="3 12">2.1.1.193</ecNumber>
    </recommendedName>
</protein>
<evidence type="ECO:0000256" key="11">
    <source>
        <dbReference type="ARBA" id="ARBA00047944"/>
    </source>
</evidence>
<comment type="similarity">
    <text evidence="2 12">Belongs to the RNA methyltransferase RsmE family.</text>
</comment>
<evidence type="ECO:0000256" key="3">
    <source>
        <dbReference type="ARBA" id="ARBA00012328"/>
    </source>
</evidence>
<dbReference type="Pfam" id="PF04452">
    <property type="entry name" value="Methyltrans_RNA"/>
    <property type="match status" value="1"/>
</dbReference>
<dbReference type="EMBL" id="CP054038">
    <property type="protein sequence ID" value="QKJ19394.1"/>
    <property type="molecule type" value="Genomic_DNA"/>
</dbReference>
<dbReference type="PANTHER" id="PTHR30027">
    <property type="entry name" value="RIBOSOMAL RNA SMALL SUBUNIT METHYLTRANSFERASE E"/>
    <property type="match status" value="1"/>
</dbReference>
<comment type="function">
    <text evidence="10 12">Specifically methylates the N3 position of the uracil ring of uridine 1498 (m3U1498) in 16S rRNA. Acts on the fully assembled 30S ribosomal subunit.</text>
</comment>
<evidence type="ECO:0000313" key="16">
    <source>
        <dbReference type="Proteomes" id="UP000502498"/>
    </source>
</evidence>
<reference evidence="15 16" key="1">
    <citation type="submission" date="2020-05" db="EMBL/GenBank/DDBJ databases">
        <title>Strain PA2F3 complete genome.</title>
        <authorList>
            <person name="Kim Y.-S."/>
            <person name="Kim S.-J."/>
            <person name="Jung H.-k."/>
            <person name="Kim S.-E."/>
            <person name="Kim K.-H."/>
        </authorList>
    </citation>
    <scope>NUCLEOTIDE SEQUENCE [LARGE SCALE GENOMIC DNA]</scope>
    <source>
        <strain evidence="15 16">PA2F3</strain>
    </source>
</reference>
<dbReference type="GO" id="GO:0005737">
    <property type="term" value="C:cytoplasm"/>
    <property type="evidence" value="ECO:0007669"/>
    <property type="project" value="UniProtKB-SubCell"/>
</dbReference>
<dbReference type="Gene3D" id="3.40.1280.10">
    <property type="match status" value="1"/>
</dbReference>
<keyword evidence="9 12" id="KW-0949">S-adenosyl-L-methionine</keyword>
<keyword evidence="6 12" id="KW-0698">rRNA processing</keyword>
<dbReference type="EC" id="2.1.1.193" evidence="3 12"/>
<dbReference type="InterPro" id="IPR006700">
    <property type="entry name" value="RsmE"/>
</dbReference>
<evidence type="ECO:0000259" key="14">
    <source>
        <dbReference type="Pfam" id="PF20260"/>
    </source>
</evidence>
<accession>A0A7D4PUV8</accession>
<evidence type="ECO:0000256" key="12">
    <source>
        <dbReference type="PIRNR" id="PIRNR015601"/>
    </source>
</evidence>